<evidence type="ECO:0000259" key="1">
    <source>
        <dbReference type="Pfam" id="PF02027"/>
    </source>
</evidence>
<dbReference type="AlphaFoldDB" id="A0A5J5BEJ8"/>
<evidence type="ECO:0000313" key="2">
    <source>
        <dbReference type="EMBL" id="KAA8540750.1"/>
    </source>
</evidence>
<dbReference type="Proteomes" id="UP000325577">
    <property type="component" value="Linkage Group LG13"/>
</dbReference>
<reference evidence="2 3" key="1">
    <citation type="submission" date="2019-09" db="EMBL/GenBank/DDBJ databases">
        <title>A chromosome-level genome assembly of the Chinese tupelo Nyssa sinensis.</title>
        <authorList>
            <person name="Yang X."/>
            <person name="Kang M."/>
            <person name="Yang Y."/>
            <person name="Xiong H."/>
            <person name="Wang M."/>
            <person name="Zhang Z."/>
            <person name="Wang Z."/>
            <person name="Wu H."/>
            <person name="Ma T."/>
            <person name="Liu J."/>
            <person name="Xi Z."/>
        </authorList>
    </citation>
    <scope>NUCLEOTIDE SEQUENCE [LARGE SCALE GENOMIC DNA]</scope>
    <source>
        <strain evidence="2">J267</strain>
        <tissue evidence="2">Leaf</tissue>
    </source>
</reference>
<dbReference type="OrthoDB" id="10472442at2759"/>
<sequence length="324" mass="36647">MAHRGFPHPAFTPVDLTGVHSTDELQMQIGLAFDAYAEHLETVRRRQKTWAMRVKNFLKDPADATHLALANRRIASDEHWVRYTLPTDPQDTLLPTAQPLFTYSGEERIMAQVQHGLRVSGGADRVYQHQRGHFPKGPYGTTIAPFSQTVSLNAMRREFFDIEFSLPNVPRSFEQQRQALPMNHFIAFIPSTGFSPKGQLVFRRLDSGFEERFDHFALSTPHLNVGDYLKYDIVAYGPTLIPEEIPGTEVARNNTGEDRVLLKVELMVGDVGGGAGQQNVNFRSLKRALPPARLFSRRHVADLSQEFEQQSCLQSSYQQSCPPE</sequence>
<protein>
    <recommendedName>
        <fullName evidence="1">Cytokinin glycosidase domain-containing protein</fullName>
    </recommendedName>
</protein>
<feature type="domain" description="Cytokinin glycosidase" evidence="1">
    <location>
        <begin position="7"/>
        <end position="238"/>
    </location>
</feature>
<dbReference type="EMBL" id="CM018036">
    <property type="protein sequence ID" value="KAA8540750.1"/>
    <property type="molecule type" value="Genomic_DNA"/>
</dbReference>
<dbReference type="InterPro" id="IPR006064">
    <property type="entry name" value="Glycosidase"/>
</dbReference>
<accession>A0A5J5BEJ8</accession>
<evidence type="ECO:0000313" key="3">
    <source>
        <dbReference type="Proteomes" id="UP000325577"/>
    </source>
</evidence>
<name>A0A5J5BEJ8_9ASTE</name>
<keyword evidence="3" id="KW-1185">Reference proteome</keyword>
<gene>
    <name evidence="2" type="ORF">F0562_024331</name>
</gene>
<organism evidence="2 3">
    <name type="scientific">Nyssa sinensis</name>
    <dbReference type="NCBI Taxonomy" id="561372"/>
    <lineage>
        <taxon>Eukaryota</taxon>
        <taxon>Viridiplantae</taxon>
        <taxon>Streptophyta</taxon>
        <taxon>Embryophyta</taxon>
        <taxon>Tracheophyta</taxon>
        <taxon>Spermatophyta</taxon>
        <taxon>Magnoliopsida</taxon>
        <taxon>eudicotyledons</taxon>
        <taxon>Gunneridae</taxon>
        <taxon>Pentapetalae</taxon>
        <taxon>asterids</taxon>
        <taxon>Cornales</taxon>
        <taxon>Nyssaceae</taxon>
        <taxon>Nyssa</taxon>
    </lineage>
</organism>
<dbReference type="Pfam" id="PF02027">
    <property type="entry name" value="RolB_RolC"/>
    <property type="match status" value="1"/>
</dbReference>
<proteinExistence type="predicted"/>